<protein>
    <submittedName>
        <fullName evidence="1">Uncharacterized protein</fullName>
    </submittedName>
</protein>
<gene>
    <name evidence="1" type="ORF">I79_021282</name>
</gene>
<sequence length="81" mass="9487">MSSDLVCAMRFLTRFKRSIRAEQLELKMIMSINVLSFLFCYCGKTLEKINFRKKKIGWETTEWVNCIFTIRGPEIGTPEST</sequence>
<dbReference type="EMBL" id="JH001897">
    <property type="protein sequence ID" value="EGW04559.1"/>
    <property type="molecule type" value="Genomic_DNA"/>
</dbReference>
<dbReference type="Proteomes" id="UP000001075">
    <property type="component" value="Unassembled WGS sequence"/>
</dbReference>
<dbReference type="InParanoid" id="G3IC92"/>
<evidence type="ECO:0000313" key="1">
    <source>
        <dbReference type="EMBL" id="EGW04559.1"/>
    </source>
</evidence>
<evidence type="ECO:0000313" key="2">
    <source>
        <dbReference type="Proteomes" id="UP000001075"/>
    </source>
</evidence>
<organism evidence="1 2">
    <name type="scientific">Cricetulus griseus</name>
    <name type="common">Chinese hamster</name>
    <name type="synonym">Cricetulus barabensis griseus</name>
    <dbReference type="NCBI Taxonomy" id="10029"/>
    <lineage>
        <taxon>Eukaryota</taxon>
        <taxon>Metazoa</taxon>
        <taxon>Chordata</taxon>
        <taxon>Craniata</taxon>
        <taxon>Vertebrata</taxon>
        <taxon>Euteleostomi</taxon>
        <taxon>Mammalia</taxon>
        <taxon>Eutheria</taxon>
        <taxon>Euarchontoglires</taxon>
        <taxon>Glires</taxon>
        <taxon>Rodentia</taxon>
        <taxon>Myomorpha</taxon>
        <taxon>Muroidea</taxon>
        <taxon>Cricetidae</taxon>
        <taxon>Cricetinae</taxon>
        <taxon>Cricetulus</taxon>
    </lineage>
</organism>
<name>G3IC92_CRIGR</name>
<accession>G3IC92</accession>
<reference evidence="2" key="1">
    <citation type="journal article" date="2011" name="Nat. Biotechnol.">
        <title>The genomic sequence of the Chinese hamster ovary (CHO)-K1 cell line.</title>
        <authorList>
            <person name="Xu X."/>
            <person name="Nagarajan H."/>
            <person name="Lewis N.E."/>
            <person name="Pan S."/>
            <person name="Cai Z."/>
            <person name="Liu X."/>
            <person name="Chen W."/>
            <person name="Xie M."/>
            <person name="Wang W."/>
            <person name="Hammond S."/>
            <person name="Andersen M.R."/>
            <person name="Neff N."/>
            <person name="Passarelli B."/>
            <person name="Koh W."/>
            <person name="Fan H.C."/>
            <person name="Wang J."/>
            <person name="Gui Y."/>
            <person name="Lee K.H."/>
            <person name="Betenbaugh M.J."/>
            <person name="Quake S.R."/>
            <person name="Famili I."/>
            <person name="Palsson B.O."/>
            <person name="Wang J."/>
        </authorList>
    </citation>
    <scope>NUCLEOTIDE SEQUENCE [LARGE SCALE GENOMIC DNA]</scope>
    <source>
        <strain evidence="2">CHO K1 cell line</strain>
    </source>
</reference>
<proteinExistence type="predicted"/>
<dbReference type="AlphaFoldDB" id="G3IC92"/>